<dbReference type="AlphaFoldDB" id="A0A0K9PG79"/>
<evidence type="ECO:0000313" key="9">
    <source>
        <dbReference type="Proteomes" id="UP000036987"/>
    </source>
</evidence>
<dbReference type="PROSITE" id="PS50102">
    <property type="entry name" value="RRM"/>
    <property type="match status" value="1"/>
</dbReference>
<keyword evidence="1" id="KW-0507">mRNA processing</keyword>
<dbReference type="CDD" id="cd12223">
    <property type="entry name" value="RRM_SR140"/>
    <property type="match status" value="1"/>
</dbReference>
<dbReference type="SMART" id="SM01115">
    <property type="entry name" value="cwf21"/>
    <property type="match status" value="1"/>
</dbReference>
<feature type="domain" description="SURP motif" evidence="6">
    <location>
        <begin position="336"/>
        <end position="379"/>
    </location>
</feature>
<dbReference type="GO" id="GO:0005634">
    <property type="term" value="C:nucleus"/>
    <property type="evidence" value="ECO:0000318"/>
    <property type="project" value="GO_Central"/>
</dbReference>
<evidence type="ECO:0000256" key="3">
    <source>
        <dbReference type="PROSITE-ProRule" id="PRU00176"/>
    </source>
</evidence>
<reference evidence="9" key="1">
    <citation type="journal article" date="2016" name="Nature">
        <title>The genome of the seagrass Zostera marina reveals angiosperm adaptation to the sea.</title>
        <authorList>
            <person name="Olsen J.L."/>
            <person name="Rouze P."/>
            <person name="Verhelst B."/>
            <person name="Lin Y.-C."/>
            <person name="Bayer T."/>
            <person name="Collen J."/>
            <person name="Dattolo E."/>
            <person name="De Paoli E."/>
            <person name="Dittami S."/>
            <person name="Maumus F."/>
            <person name="Michel G."/>
            <person name="Kersting A."/>
            <person name="Lauritano C."/>
            <person name="Lohaus R."/>
            <person name="Toepel M."/>
            <person name="Tonon T."/>
            <person name="Vanneste K."/>
            <person name="Amirebrahimi M."/>
            <person name="Brakel J."/>
            <person name="Bostroem C."/>
            <person name="Chovatia M."/>
            <person name="Grimwood J."/>
            <person name="Jenkins J.W."/>
            <person name="Jueterbock A."/>
            <person name="Mraz A."/>
            <person name="Stam W.T."/>
            <person name="Tice H."/>
            <person name="Bornberg-Bauer E."/>
            <person name="Green P.J."/>
            <person name="Pearson G.A."/>
            <person name="Procaccini G."/>
            <person name="Duarte C.M."/>
            <person name="Schmutz J."/>
            <person name="Reusch T.B.H."/>
            <person name="Van de Peer Y."/>
        </authorList>
    </citation>
    <scope>NUCLEOTIDE SEQUENCE [LARGE SCALE GENOMIC DNA]</scope>
    <source>
        <strain evidence="9">cv. Finnish</strain>
    </source>
</reference>
<dbReference type="Gene3D" id="1.10.10.790">
    <property type="entry name" value="Surp module"/>
    <property type="match status" value="1"/>
</dbReference>
<feature type="region of interest" description="Disordered" evidence="4">
    <location>
        <begin position="411"/>
        <end position="432"/>
    </location>
</feature>
<comment type="caution">
    <text evidence="8">The sequence shown here is derived from an EMBL/GenBank/DDBJ whole genome shotgun (WGS) entry which is preliminary data.</text>
</comment>
<evidence type="ECO:0000256" key="2">
    <source>
        <dbReference type="ARBA" id="ARBA00022884"/>
    </source>
</evidence>
<dbReference type="GO" id="GO:0003723">
    <property type="term" value="F:RNA binding"/>
    <property type="evidence" value="ECO:0000318"/>
    <property type="project" value="GO_Central"/>
</dbReference>
<dbReference type="Pfam" id="PF04818">
    <property type="entry name" value="CID"/>
    <property type="match status" value="1"/>
</dbReference>
<dbReference type="InterPro" id="IPR047491">
    <property type="entry name" value="RRC1-like_cwf21"/>
</dbReference>
<feature type="domain" description="RRM" evidence="5">
    <location>
        <begin position="187"/>
        <end position="268"/>
    </location>
</feature>
<keyword evidence="2 3" id="KW-0694">RNA-binding</keyword>
<gene>
    <name evidence="8" type="ORF">ZOSMA_250G00020</name>
</gene>
<feature type="compositionally biased region" description="Basic and acidic residues" evidence="4">
    <location>
        <begin position="939"/>
        <end position="961"/>
    </location>
</feature>
<dbReference type="Gene3D" id="1.25.40.90">
    <property type="match status" value="1"/>
</dbReference>
<dbReference type="InterPro" id="IPR012677">
    <property type="entry name" value="Nucleotide-bd_a/b_plait_sf"/>
</dbReference>
<feature type="compositionally biased region" description="Low complexity" evidence="4">
    <location>
        <begin position="72"/>
        <end position="83"/>
    </location>
</feature>
<dbReference type="OMA" id="SELIFWI"/>
<dbReference type="SUPFAM" id="SSF54928">
    <property type="entry name" value="RNA-binding domain, RBD"/>
    <property type="match status" value="1"/>
</dbReference>
<accession>A0A0K9PG79</accession>
<feature type="compositionally biased region" description="Basic and acidic residues" evidence="4">
    <location>
        <begin position="885"/>
        <end position="899"/>
    </location>
</feature>
<dbReference type="Pfam" id="PF01805">
    <property type="entry name" value="Surp"/>
    <property type="match status" value="1"/>
</dbReference>
<dbReference type="PANTHER" id="PTHR23140:SF0">
    <property type="entry name" value="U2 SNRNP-ASSOCIATED SURP MOTIF-CONTAINING PROTEIN"/>
    <property type="match status" value="1"/>
</dbReference>
<evidence type="ECO:0000259" key="7">
    <source>
        <dbReference type="PROSITE" id="PS51391"/>
    </source>
</evidence>
<dbReference type="InterPro" id="IPR000504">
    <property type="entry name" value="RRM_dom"/>
</dbReference>
<dbReference type="SMART" id="SM00582">
    <property type="entry name" value="RPR"/>
    <property type="match status" value="1"/>
</dbReference>
<dbReference type="CDD" id="cd21371">
    <property type="entry name" value="cwf21_RRC1-like"/>
    <property type="match status" value="1"/>
</dbReference>
<dbReference type="InterPro" id="IPR006569">
    <property type="entry name" value="CID_dom"/>
</dbReference>
<dbReference type="InterPro" id="IPR000061">
    <property type="entry name" value="Surp"/>
</dbReference>
<feature type="compositionally biased region" description="Basic and acidic residues" evidence="4">
    <location>
        <begin position="99"/>
        <end position="153"/>
    </location>
</feature>
<dbReference type="InterPro" id="IPR051485">
    <property type="entry name" value="SR-CTD_assoc_factor"/>
</dbReference>
<evidence type="ECO:0000256" key="1">
    <source>
        <dbReference type="ARBA" id="ARBA00022664"/>
    </source>
</evidence>
<dbReference type="PANTHER" id="PTHR23140">
    <property type="entry name" value="RNA PROCESSING PROTEIN LD23810P"/>
    <property type="match status" value="1"/>
</dbReference>
<dbReference type="PROSITE" id="PS51391">
    <property type="entry name" value="CID"/>
    <property type="match status" value="1"/>
</dbReference>
<dbReference type="InterPro" id="IPR035009">
    <property type="entry name" value="SR140_RRM"/>
</dbReference>
<dbReference type="Pfam" id="PF08312">
    <property type="entry name" value="cwf21"/>
    <property type="match status" value="1"/>
</dbReference>
<evidence type="ECO:0000259" key="5">
    <source>
        <dbReference type="PROSITE" id="PS50102"/>
    </source>
</evidence>
<protein>
    <submittedName>
        <fullName evidence="8">Putative RNA binding protein</fullName>
    </submittedName>
</protein>
<name>A0A0K9PG79_ZOSMR</name>
<dbReference type="SUPFAM" id="SSF109905">
    <property type="entry name" value="Surp module (SWAP domain)"/>
    <property type="match status" value="1"/>
</dbReference>
<keyword evidence="9" id="KW-1185">Reference proteome</keyword>
<dbReference type="SMART" id="SM00360">
    <property type="entry name" value="RRM"/>
    <property type="match status" value="1"/>
</dbReference>
<dbReference type="InterPro" id="IPR035967">
    <property type="entry name" value="SWAP/Surp_sf"/>
</dbReference>
<feature type="region of interest" description="Disordered" evidence="4">
    <location>
        <begin position="766"/>
        <end position="826"/>
    </location>
</feature>
<dbReference type="Gene3D" id="6.10.140.420">
    <property type="match status" value="1"/>
</dbReference>
<organism evidence="8 9">
    <name type="scientific">Zostera marina</name>
    <name type="common">Eelgrass</name>
    <dbReference type="NCBI Taxonomy" id="29655"/>
    <lineage>
        <taxon>Eukaryota</taxon>
        <taxon>Viridiplantae</taxon>
        <taxon>Streptophyta</taxon>
        <taxon>Embryophyta</taxon>
        <taxon>Tracheophyta</taxon>
        <taxon>Spermatophyta</taxon>
        <taxon>Magnoliopsida</taxon>
        <taxon>Liliopsida</taxon>
        <taxon>Zosteraceae</taxon>
        <taxon>Zostera</taxon>
    </lineage>
</organism>
<dbReference type="SUPFAM" id="SSF48464">
    <property type="entry name" value="ENTH/VHS domain"/>
    <property type="match status" value="1"/>
</dbReference>
<feature type="compositionally biased region" description="Basic and acidic residues" evidence="4">
    <location>
        <begin position="15"/>
        <end position="39"/>
    </location>
</feature>
<dbReference type="Proteomes" id="UP000036987">
    <property type="component" value="Unassembled WGS sequence"/>
</dbReference>
<dbReference type="InterPro" id="IPR008942">
    <property type="entry name" value="ENTH_VHS"/>
</dbReference>
<dbReference type="InterPro" id="IPR013170">
    <property type="entry name" value="mRNA_splic_Cwf21_dom"/>
</dbReference>
<dbReference type="Gene3D" id="3.30.70.330">
    <property type="match status" value="1"/>
</dbReference>
<feature type="region of interest" description="Disordered" evidence="4">
    <location>
        <begin position="867"/>
        <end position="968"/>
    </location>
</feature>
<feature type="region of interest" description="Disordered" evidence="4">
    <location>
        <begin position="1"/>
        <end position="187"/>
    </location>
</feature>
<dbReference type="PROSITE" id="PS50128">
    <property type="entry name" value="SURP"/>
    <property type="match status" value="1"/>
</dbReference>
<proteinExistence type="predicted"/>
<sequence>MNSFSITRKKTPFQKHREEEEAKKKRDQEENERLYKEFVESFQGESTPGSKAFVRGGLINPNENLKDTDSEGGNSKDGSSVSKKGSRYVPSFIPPPLETKGRKAEKRTEDEKPREREKGRMRNIDNFMEELKQEQEMREKRNQERDHWREGRSDSSAPISHFDELPDDFDPSGKLPGSFDDGDPQTTNLYVGNLSPQVDENFLLRTFGRFGPIASVKIMWPRTEEEKRRQRNCGFVAFMNRADGQAAKDEMQGVVIFEYELKIGWGKSVSLPSQALPAPPPGQMAIRNKEGSNVILSGSSGPPVTTVTSQNSELVLTPNVLDILVSPPEDQHLCHLIDTMALYVLDGGCVFEQAIMERGRGNPLFNFLFELGSKEHTYYVWRLYSFAQGDTFQRWRTEPFIMITGSGRWIPPPIPTNRSPENGKDSSKTFAAGKNKRVELERTLAESQRDEFEDMLRALTLERTLIKEAMGFALDNADASGEVVEVLTESLTLKETPIPTKVARLMLVSDILHNSSAPVKNASAYRTKFESTLPDIMESFNDLHHSVTGRITAEALKERVLKVLQVWTDWFLFSDAYVNGLRATFLRSGNSGVTPFHSLCGDAPEIETKNKIGDISEGNKLDQNGALAIGKGAAMKELLCLPIDELERRCKHNGLSLCGGREIMVARLLNLEEAERQRGYDPKDELRFRHRETGRFAGDNCNLDIDNDSSREVREPLAAFGRNVHCEEAIEVYNISSSVDLVPSLVIPQSEMRAFTNQNEKSEHLLPVSKWARDDNSEDEDNKESQGLALSYSSSSSENGNFNHAKAAEPGVMTQSDGSGISEEHRQKMRRLEVAVMEFRESLEEQGNRSSEEIEKKVITHRRRLQSEFGLSDSTYDLPGTKRASSKDNSRKERHDQSSSKKQNLSKSRSRSPMRKSLSTRDRGRESARDLSKHHHVDRSRDRRDREKNGSRDRDDHDSRDKRRKFVK</sequence>
<feature type="domain" description="CID" evidence="7">
    <location>
        <begin position="444"/>
        <end position="589"/>
    </location>
</feature>
<evidence type="ECO:0000256" key="4">
    <source>
        <dbReference type="SAM" id="MobiDB-lite"/>
    </source>
</evidence>
<dbReference type="EMBL" id="LFYR01000867">
    <property type="protein sequence ID" value="KMZ67966.1"/>
    <property type="molecule type" value="Genomic_DNA"/>
</dbReference>
<evidence type="ECO:0000259" key="6">
    <source>
        <dbReference type="PROSITE" id="PS50128"/>
    </source>
</evidence>
<dbReference type="SMART" id="SM00648">
    <property type="entry name" value="SWAP"/>
    <property type="match status" value="1"/>
</dbReference>
<dbReference type="Pfam" id="PF00076">
    <property type="entry name" value="RRM_1"/>
    <property type="match status" value="1"/>
</dbReference>
<dbReference type="InterPro" id="IPR035979">
    <property type="entry name" value="RBD_domain_sf"/>
</dbReference>
<evidence type="ECO:0000313" key="8">
    <source>
        <dbReference type="EMBL" id="KMZ67966.1"/>
    </source>
</evidence>
<dbReference type="STRING" id="29655.A0A0K9PG79"/>
<dbReference type="OrthoDB" id="377209at2759"/>
<dbReference type="GO" id="GO:0006397">
    <property type="term" value="P:mRNA processing"/>
    <property type="evidence" value="ECO:0007669"/>
    <property type="project" value="UniProtKB-KW"/>
</dbReference>
<feature type="compositionally biased region" description="Basic and acidic residues" evidence="4">
    <location>
        <begin position="919"/>
        <end position="931"/>
    </location>
</feature>